<evidence type="ECO:0000256" key="2">
    <source>
        <dbReference type="SAM" id="MobiDB-lite"/>
    </source>
</evidence>
<keyword evidence="4" id="KW-1185">Reference proteome</keyword>
<dbReference type="GO" id="GO:0055070">
    <property type="term" value="P:copper ion homeostasis"/>
    <property type="evidence" value="ECO:0007669"/>
    <property type="project" value="InterPro"/>
</dbReference>
<dbReference type="Proteomes" id="UP000031488">
    <property type="component" value="Unassembled WGS sequence"/>
</dbReference>
<feature type="coiled-coil region" evidence="1">
    <location>
        <begin position="34"/>
        <end position="61"/>
    </location>
</feature>
<comment type="caution">
    <text evidence="3">The sequence shown here is derived from an EMBL/GenBank/DDBJ whole genome shotgun (WGS) entry which is preliminary data.</text>
</comment>
<dbReference type="GO" id="GO:0016020">
    <property type="term" value="C:membrane"/>
    <property type="evidence" value="ECO:0007669"/>
    <property type="project" value="InterPro"/>
</dbReference>
<feature type="compositionally biased region" description="Basic and acidic residues" evidence="2">
    <location>
        <begin position="315"/>
        <end position="330"/>
    </location>
</feature>
<gene>
    <name evidence="3" type="ORF">AE0388_1291</name>
</gene>
<dbReference type="OrthoDB" id="4350157at2"/>
<reference evidence="3 4" key="1">
    <citation type="submission" date="2014-11" db="EMBL/GenBank/DDBJ databases">
        <title>Draft Genome Sequence of Brevibacterium linens AE038-8.</title>
        <authorList>
            <person name="Maizel D."/>
            <person name="Utturkar S.M."/>
            <person name="Brown S.D."/>
            <person name="Ferrero M."/>
            <person name="Rosen B.P."/>
        </authorList>
    </citation>
    <scope>NUCLEOTIDE SEQUENCE [LARGE SCALE GENOMIC DNA]</scope>
    <source>
        <strain evidence="3 4">AE038-8</strain>
    </source>
</reference>
<protein>
    <recommendedName>
        <fullName evidence="5">Copper transporter</fullName>
    </recommendedName>
</protein>
<evidence type="ECO:0000256" key="1">
    <source>
        <dbReference type="SAM" id="Coils"/>
    </source>
</evidence>
<dbReference type="STRING" id="1703.BLSMQ_2399"/>
<evidence type="ECO:0000313" key="4">
    <source>
        <dbReference type="Proteomes" id="UP000031488"/>
    </source>
</evidence>
<proteinExistence type="predicted"/>
<dbReference type="RefSeq" id="WP_052239851.1">
    <property type="nucleotide sequence ID" value="NZ_CP186330.1"/>
</dbReference>
<keyword evidence="1" id="KW-0175">Coiled coil</keyword>
<organism evidence="3 4">
    <name type="scientific">Brevibacterium linens</name>
    <dbReference type="NCBI Taxonomy" id="1703"/>
    <lineage>
        <taxon>Bacteria</taxon>
        <taxon>Bacillati</taxon>
        <taxon>Actinomycetota</taxon>
        <taxon>Actinomycetes</taxon>
        <taxon>Micrococcales</taxon>
        <taxon>Brevibacteriaceae</taxon>
        <taxon>Brevibacterium</taxon>
    </lineage>
</organism>
<dbReference type="AlphaFoldDB" id="A0A0B9AU48"/>
<dbReference type="InterPro" id="IPR021522">
    <property type="entry name" value="MctB"/>
</dbReference>
<evidence type="ECO:0008006" key="5">
    <source>
        <dbReference type="Google" id="ProtNLM"/>
    </source>
</evidence>
<evidence type="ECO:0000313" key="3">
    <source>
        <dbReference type="EMBL" id="KHS52888.1"/>
    </source>
</evidence>
<accession>A0A0B9AU48</accession>
<feature type="region of interest" description="Disordered" evidence="2">
    <location>
        <begin position="308"/>
        <end position="330"/>
    </location>
</feature>
<dbReference type="EMBL" id="JTJZ01000017">
    <property type="protein sequence ID" value="KHS52888.1"/>
    <property type="molecule type" value="Genomic_DNA"/>
</dbReference>
<dbReference type="Pfam" id="PF11382">
    <property type="entry name" value="MctB"/>
    <property type="match status" value="1"/>
</dbReference>
<sequence>MIDFRYHLVSLVSVFLALAVGIVLGAGPLKEPIGESLQSQVDALRSDRDNLRSDLDAAKGNIDKQNEFVTAAAPELIDGTLDGQEVSIIAAPEADSEQVEEVSNRVKEADGTIAGDVSFVPNTLSLADSAQFLKKLRTLVPNLPKDDSTAIRAALVIALTGDASMLEDEDDQADAEKQAAKLYDAFVEADRLRTDTDHKTTSLFIVIDDENSTLAEDTEPSPKASDDKGTRTLVTDFITALTAEATSVVVAGDAGSAQNGLVNVLRTEKSRASTVDGLGLGAGPVITVRALASGEAGKHGHFGFAEDAEGILPGKIEEKPSDDTKKEDAQ</sequence>
<name>A0A0B9AU48_BRELN</name>
<dbReference type="PATRIC" id="fig|1703.6.peg.1179"/>